<keyword evidence="3" id="KW-1185">Reference proteome</keyword>
<evidence type="ECO:0000313" key="2">
    <source>
        <dbReference type="EMBL" id="PTQ42930.1"/>
    </source>
</evidence>
<feature type="compositionally biased region" description="Polar residues" evidence="1">
    <location>
        <begin position="1"/>
        <end position="13"/>
    </location>
</feature>
<organism evidence="2 3">
    <name type="scientific">Marchantia polymorpha</name>
    <name type="common">Common liverwort</name>
    <name type="synonym">Marchantia aquatica</name>
    <dbReference type="NCBI Taxonomy" id="3197"/>
    <lineage>
        <taxon>Eukaryota</taxon>
        <taxon>Viridiplantae</taxon>
        <taxon>Streptophyta</taxon>
        <taxon>Embryophyta</taxon>
        <taxon>Marchantiophyta</taxon>
        <taxon>Marchantiopsida</taxon>
        <taxon>Marchantiidae</taxon>
        <taxon>Marchantiales</taxon>
        <taxon>Marchantiaceae</taxon>
        <taxon>Marchantia</taxon>
    </lineage>
</organism>
<dbReference type="Proteomes" id="UP000244005">
    <property type="component" value="Unassembled WGS sequence"/>
</dbReference>
<dbReference type="AlphaFoldDB" id="A0A2R6X9Z5"/>
<feature type="region of interest" description="Disordered" evidence="1">
    <location>
        <begin position="1"/>
        <end position="22"/>
    </location>
</feature>
<feature type="compositionally biased region" description="Polar residues" evidence="1">
    <location>
        <begin position="67"/>
        <end position="82"/>
    </location>
</feature>
<gene>
    <name evidence="2" type="ORF">MARPO_0027s0050</name>
</gene>
<protein>
    <submittedName>
        <fullName evidence="2">Uncharacterized protein</fullName>
    </submittedName>
</protein>
<sequence>MHGTLTTAIESPNSEWDSVDSMSSSLASDLINQARGLGLTRRSRVRANLSQLTFSGVVTERQGAKQDISTSPSSFAPQSEGN</sequence>
<name>A0A2R6X9Z5_MARPO</name>
<dbReference type="Gramene" id="Mp5g05750.1">
    <property type="protein sequence ID" value="Mp5g05750.1.cds1"/>
    <property type="gene ID" value="Mp5g05750"/>
</dbReference>
<evidence type="ECO:0000313" key="3">
    <source>
        <dbReference type="Proteomes" id="UP000244005"/>
    </source>
</evidence>
<proteinExistence type="predicted"/>
<accession>A0A2R6X9Z5</accession>
<reference evidence="3" key="1">
    <citation type="journal article" date="2017" name="Cell">
        <title>Insights into land plant evolution garnered from the Marchantia polymorpha genome.</title>
        <authorList>
            <person name="Bowman J.L."/>
            <person name="Kohchi T."/>
            <person name="Yamato K.T."/>
            <person name="Jenkins J."/>
            <person name="Shu S."/>
            <person name="Ishizaki K."/>
            <person name="Yamaoka S."/>
            <person name="Nishihama R."/>
            <person name="Nakamura Y."/>
            <person name="Berger F."/>
            <person name="Adam C."/>
            <person name="Aki S.S."/>
            <person name="Althoff F."/>
            <person name="Araki T."/>
            <person name="Arteaga-Vazquez M.A."/>
            <person name="Balasubrmanian S."/>
            <person name="Barry K."/>
            <person name="Bauer D."/>
            <person name="Boehm C.R."/>
            <person name="Briginshaw L."/>
            <person name="Caballero-Perez J."/>
            <person name="Catarino B."/>
            <person name="Chen F."/>
            <person name="Chiyoda S."/>
            <person name="Chovatia M."/>
            <person name="Davies K.M."/>
            <person name="Delmans M."/>
            <person name="Demura T."/>
            <person name="Dierschke T."/>
            <person name="Dolan L."/>
            <person name="Dorantes-Acosta A.E."/>
            <person name="Eklund D.M."/>
            <person name="Florent S.N."/>
            <person name="Flores-Sandoval E."/>
            <person name="Fujiyama A."/>
            <person name="Fukuzawa H."/>
            <person name="Galik B."/>
            <person name="Grimanelli D."/>
            <person name="Grimwood J."/>
            <person name="Grossniklaus U."/>
            <person name="Hamada T."/>
            <person name="Haseloff J."/>
            <person name="Hetherington A.J."/>
            <person name="Higo A."/>
            <person name="Hirakawa Y."/>
            <person name="Hundley H.N."/>
            <person name="Ikeda Y."/>
            <person name="Inoue K."/>
            <person name="Inoue S.I."/>
            <person name="Ishida S."/>
            <person name="Jia Q."/>
            <person name="Kakita M."/>
            <person name="Kanazawa T."/>
            <person name="Kawai Y."/>
            <person name="Kawashima T."/>
            <person name="Kennedy M."/>
            <person name="Kinose K."/>
            <person name="Kinoshita T."/>
            <person name="Kohara Y."/>
            <person name="Koide E."/>
            <person name="Komatsu K."/>
            <person name="Kopischke S."/>
            <person name="Kubo M."/>
            <person name="Kyozuka J."/>
            <person name="Lagercrantz U."/>
            <person name="Lin S.S."/>
            <person name="Lindquist E."/>
            <person name="Lipzen A.M."/>
            <person name="Lu C.W."/>
            <person name="De Luna E."/>
            <person name="Martienssen R.A."/>
            <person name="Minamino N."/>
            <person name="Mizutani M."/>
            <person name="Mizutani M."/>
            <person name="Mochizuki N."/>
            <person name="Monte I."/>
            <person name="Mosher R."/>
            <person name="Nagasaki H."/>
            <person name="Nakagami H."/>
            <person name="Naramoto S."/>
            <person name="Nishitani K."/>
            <person name="Ohtani M."/>
            <person name="Okamoto T."/>
            <person name="Okumura M."/>
            <person name="Phillips J."/>
            <person name="Pollak B."/>
            <person name="Reinders A."/>
            <person name="Rovekamp M."/>
            <person name="Sano R."/>
            <person name="Sawa S."/>
            <person name="Schmid M.W."/>
            <person name="Shirakawa M."/>
            <person name="Solano R."/>
            <person name="Spunde A."/>
            <person name="Suetsugu N."/>
            <person name="Sugano S."/>
            <person name="Sugiyama A."/>
            <person name="Sun R."/>
            <person name="Suzuki Y."/>
            <person name="Takenaka M."/>
            <person name="Takezawa D."/>
            <person name="Tomogane H."/>
            <person name="Tsuzuki M."/>
            <person name="Ueda T."/>
            <person name="Umeda M."/>
            <person name="Ward J.M."/>
            <person name="Watanabe Y."/>
            <person name="Yazaki K."/>
            <person name="Yokoyama R."/>
            <person name="Yoshitake Y."/>
            <person name="Yotsui I."/>
            <person name="Zachgo S."/>
            <person name="Schmutz J."/>
        </authorList>
    </citation>
    <scope>NUCLEOTIDE SEQUENCE [LARGE SCALE GENOMIC DNA]</scope>
    <source>
        <strain evidence="3">Tak-1</strain>
    </source>
</reference>
<evidence type="ECO:0000256" key="1">
    <source>
        <dbReference type="SAM" id="MobiDB-lite"/>
    </source>
</evidence>
<feature type="region of interest" description="Disordered" evidence="1">
    <location>
        <begin position="60"/>
        <end position="82"/>
    </location>
</feature>
<dbReference type="EMBL" id="KZ772699">
    <property type="protein sequence ID" value="PTQ42930.1"/>
    <property type="molecule type" value="Genomic_DNA"/>
</dbReference>